<keyword evidence="3" id="KW-0540">Nuclease</keyword>
<feature type="chain" id="PRO_5015199127" description="ribonuclease T2" evidence="11">
    <location>
        <begin position="22"/>
        <end position="281"/>
    </location>
</feature>
<evidence type="ECO:0000256" key="2">
    <source>
        <dbReference type="ARBA" id="ARBA00012571"/>
    </source>
</evidence>
<keyword evidence="13" id="KW-1185">Reference proteome</keyword>
<organism evidence="12 13">
    <name type="scientific">Elsinoe australis</name>
    <dbReference type="NCBI Taxonomy" id="40998"/>
    <lineage>
        <taxon>Eukaryota</taxon>
        <taxon>Fungi</taxon>
        <taxon>Dikarya</taxon>
        <taxon>Ascomycota</taxon>
        <taxon>Pezizomycotina</taxon>
        <taxon>Dothideomycetes</taxon>
        <taxon>Dothideomycetidae</taxon>
        <taxon>Myriangiales</taxon>
        <taxon>Elsinoaceae</taxon>
        <taxon>Elsinoe</taxon>
    </lineage>
</organism>
<dbReference type="Proteomes" id="UP000243723">
    <property type="component" value="Unassembled WGS sequence"/>
</dbReference>
<evidence type="ECO:0000256" key="7">
    <source>
        <dbReference type="ARBA" id="ARBA00023180"/>
    </source>
</evidence>
<comment type="similarity">
    <text evidence="1 10">Belongs to the RNase T2 family.</text>
</comment>
<evidence type="ECO:0000256" key="8">
    <source>
        <dbReference type="ARBA" id="ARBA00023239"/>
    </source>
</evidence>
<comment type="caution">
    <text evidence="12">The sequence shown here is derived from an EMBL/GenBank/DDBJ whole genome shotgun (WGS) entry which is preliminary data.</text>
</comment>
<dbReference type="EC" id="4.6.1.19" evidence="2"/>
<evidence type="ECO:0000256" key="10">
    <source>
        <dbReference type="RuleBase" id="RU004328"/>
    </source>
</evidence>
<evidence type="ECO:0000313" key="12">
    <source>
        <dbReference type="EMBL" id="PSK60767.1"/>
    </source>
</evidence>
<dbReference type="GO" id="GO:0006401">
    <property type="term" value="P:RNA catabolic process"/>
    <property type="evidence" value="ECO:0007669"/>
    <property type="project" value="TreeGrafter"/>
</dbReference>
<dbReference type="STRING" id="40998.A0A2P8AK01"/>
<dbReference type="SUPFAM" id="SSF55895">
    <property type="entry name" value="Ribonuclease Rh-like"/>
    <property type="match status" value="1"/>
</dbReference>
<keyword evidence="8" id="KW-0456">Lyase</keyword>
<evidence type="ECO:0000256" key="3">
    <source>
        <dbReference type="ARBA" id="ARBA00022722"/>
    </source>
</evidence>
<gene>
    <name evidence="12" type="ORF">B9Z65_917</name>
</gene>
<feature type="active site" evidence="9">
    <location>
        <position position="74"/>
    </location>
</feature>
<dbReference type="Gene3D" id="3.90.730.10">
    <property type="entry name" value="Ribonuclease T2-like"/>
    <property type="match status" value="1"/>
</dbReference>
<keyword evidence="6" id="KW-1015">Disulfide bond</keyword>
<evidence type="ECO:0000256" key="11">
    <source>
        <dbReference type="SAM" id="SignalP"/>
    </source>
</evidence>
<dbReference type="InterPro" id="IPR033130">
    <property type="entry name" value="RNase_T2_His_AS_2"/>
</dbReference>
<keyword evidence="5" id="KW-0378">Hydrolase</keyword>
<dbReference type="PROSITE" id="PS00530">
    <property type="entry name" value="RNASE_T2_1"/>
    <property type="match status" value="1"/>
</dbReference>
<keyword evidence="4" id="KW-0255">Endonuclease</keyword>
<name>A0A2P8AK01_9PEZI</name>
<feature type="active site" evidence="9">
    <location>
        <position position="138"/>
    </location>
</feature>
<evidence type="ECO:0000256" key="9">
    <source>
        <dbReference type="PIRSR" id="PIRSR633697-1"/>
    </source>
</evidence>
<dbReference type="Pfam" id="PF00445">
    <property type="entry name" value="Ribonuclease_T2"/>
    <property type="match status" value="1"/>
</dbReference>
<dbReference type="GO" id="GO:0033897">
    <property type="term" value="F:ribonuclease T2 activity"/>
    <property type="evidence" value="ECO:0007669"/>
    <property type="project" value="UniProtKB-EC"/>
</dbReference>
<dbReference type="OrthoDB" id="435754at2759"/>
<accession>A0A2P8AK01</accession>
<dbReference type="InterPro" id="IPR001568">
    <property type="entry name" value="RNase_T2-like"/>
</dbReference>
<dbReference type="GO" id="GO:0005576">
    <property type="term" value="C:extracellular region"/>
    <property type="evidence" value="ECO:0007669"/>
    <property type="project" value="TreeGrafter"/>
</dbReference>
<keyword evidence="11" id="KW-0732">Signal</keyword>
<evidence type="ECO:0000256" key="5">
    <source>
        <dbReference type="ARBA" id="ARBA00022801"/>
    </source>
</evidence>
<dbReference type="PANTHER" id="PTHR11240">
    <property type="entry name" value="RIBONUCLEASE T2"/>
    <property type="match status" value="1"/>
</dbReference>
<protein>
    <recommendedName>
        <fullName evidence="2">ribonuclease T2</fullName>
        <ecNumber evidence="2">4.6.1.19</ecNumber>
    </recommendedName>
</protein>
<dbReference type="CDD" id="cd01061">
    <property type="entry name" value="RNase_T2_euk"/>
    <property type="match status" value="1"/>
</dbReference>
<dbReference type="InterPro" id="IPR036430">
    <property type="entry name" value="RNase_T2-like_sf"/>
</dbReference>
<sequence>MRAPTTISLAIGALFSESALAALPHCPLKNAGLSCQSNTTISNTCCTEVQGQVLGVQFWDTNPATGPEDHWTIHGLWPDNCDGTYEQFCDPSREYANISCILEAAGTRGKNILSFMNTYWKDQSGNDESFWEHEWNKHGTCYSTLQPKCFDHYKPQEEVVDYFEQATRQFKKLPTYQYLKAAGIVPTTAKNYTYDEFVAALKKPSGVTALPRCSNGEVYEVWYTYNVKGSVANGQFERVEPVGEGIGCPKSFKYLPKKMDTVPKPVPTHCPAVNATAPTAV</sequence>
<dbReference type="InterPro" id="IPR018188">
    <property type="entry name" value="RNase_T2_His_AS_1"/>
</dbReference>
<proteinExistence type="inferred from homology"/>
<dbReference type="GO" id="GO:0016787">
    <property type="term" value="F:hydrolase activity"/>
    <property type="evidence" value="ECO:0007669"/>
    <property type="project" value="UniProtKB-KW"/>
</dbReference>
<dbReference type="EMBL" id="NHZQ01000003">
    <property type="protein sequence ID" value="PSK60767.1"/>
    <property type="molecule type" value="Genomic_DNA"/>
</dbReference>
<keyword evidence="7" id="KW-0325">Glycoprotein</keyword>
<dbReference type="AlphaFoldDB" id="A0A2P8AK01"/>
<dbReference type="FunFam" id="3.90.730.10:FF:000004">
    <property type="entry name" value="Ribonuclease T2-like"/>
    <property type="match status" value="1"/>
</dbReference>
<dbReference type="PROSITE" id="PS00531">
    <property type="entry name" value="RNASE_T2_2"/>
    <property type="match status" value="1"/>
</dbReference>
<dbReference type="PANTHER" id="PTHR11240:SF22">
    <property type="entry name" value="RIBONUCLEASE T2"/>
    <property type="match status" value="1"/>
</dbReference>
<evidence type="ECO:0000256" key="1">
    <source>
        <dbReference type="ARBA" id="ARBA00007469"/>
    </source>
</evidence>
<evidence type="ECO:0000313" key="13">
    <source>
        <dbReference type="Proteomes" id="UP000243723"/>
    </source>
</evidence>
<dbReference type="GO" id="GO:0003723">
    <property type="term" value="F:RNA binding"/>
    <property type="evidence" value="ECO:0007669"/>
    <property type="project" value="InterPro"/>
</dbReference>
<evidence type="ECO:0000256" key="6">
    <source>
        <dbReference type="ARBA" id="ARBA00023157"/>
    </source>
</evidence>
<feature type="signal peptide" evidence="11">
    <location>
        <begin position="1"/>
        <end position="21"/>
    </location>
</feature>
<reference evidence="12 13" key="1">
    <citation type="submission" date="2017-05" db="EMBL/GenBank/DDBJ databases">
        <title>Draft genome sequence of Elsinoe australis.</title>
        <authorList>
            <person name="Cheng Q."/>
        </authorList>
    </citation>
    <scope>NUCLEOTIDE SEQUENCE [LARGE SCALE GENOMIC DNA]</scope>
    <source>
        <strain evidence="12 13">NL1</strain>
    </source>
</reference>
<feature type="active site" evidence="9">
    <location>
        <position position="134"/>
    </location>
</feature>
<dbReference type="InterPro" id="IPR033697">
    <property type="entry name" value="Ribonuclease_T2_eukaryotic"/>
</dbReference>
<evidence type="ECO:0000256" key="4">
    <source>
        <dbReference type="ARBA" id="ARBA00022759"/>
    </source>
</evidence>